<protein>
    <submittedName>
        <fullName evidence="1">Uncharacterized protein</fullName>
    </submittedName>
</protein>
<gene>
    <name evidence="1" type="ORF">LOY88_000499</name>
</gene>
<name>A0ACB8V574_9EURO</name>
<dbReference type="EMBL" id="JALBCA010000005">
    <property type="protein sequence ID" value="KAI2392703.1"/>
    <property type="molecule type" value="Genomic_DNA"/>
</dbReference>
<sequence>MATPHRSSRRQSPESNSALEPPSEADQTITLPPYQPQSHQLNVEARQAIRNLAESEQFRLLATHLGNLAQALTDTVGEVNDQLNDANARYQKQKRKRDNPKDGEDGDPSEGQPSAEAEKSDKHIADLQMRVKMTTEKMEQKIRGVIDAEFAGKTAKEILEKISQTPNAGRPSAQSRRRTRSGRRKRTEGDGNGEGNEGEGSDGDGNSNAEHDDEEQRYDPVASTTYLFETQVQEKLEKWKNASLTERYTNDNTYIGFYRVMHESRHPGDDVPPLPNRSTWFSHMEDPPQPPQSHPTRRTRKRASRIQSDDEDIAVESERISTRCPITYLPFNDPVSSTKCPHTFERAAIEDMINNSSDTITTKTSTGRRKVKCVKCPVCSAQLILENLRHDPAMQRRVRRAIENETMQDDEEMDENEDDEQDVVLARRQTSRSQNVAVKLERPTSRERSIVPGTQFETIIDDGEEEGRDVDVADTEEDEEKDDEDEEEEEEEDDEDDEEG</sequence>
<reference evidence="1" key="1">
    <citation type="journal article" date="2022" name="bioRxiv">
        <title>Population genetic analysis of Ophidiomyces ophidiicola, the causative agent of snake fungal disease, indicates recent introductions to the USA.</title>
        <authorList>
            <person name="Ladner J.T."/>
            <person name="Palmer J.M."/>
            <person name="Ettinger C.L."/>
            <person name="Stajich J.E."/>
            <person name="Farrell T.M."/>
            <person name="Glorioso B.M."/>
            <person name="Lawson B."/>
            <person name="Price S.J."/>
            <person name="Stengle A.G."/>
            <person name="Grear D.A."/>
            <person name="Lorch J.M."/>
        </authorList>
    </citation>
    <scope>NUCLEOTIDE SEQUENCE</scope>
    <source>
        <strain evidence="1">NWHC 24266-5</strain>
    </source>
</reference>
<evidence type="ECO:0000313" key="1">
    <source>
        <dbReference type="EMBL" id="KAI2392703.1"/>
    </source>
</evidence>
<proteinExistence type="predicted"/>
<comment type="caution">
    <text evidence="1">The sequence shown here is derived from an EMBL/GenBank/DDBJ whole genome shotgun (WGS) entry which is preliminary data.</text>
</comment>
<organism evidence="1">
    <name type="scientific">Ophidiomyces ophidiicola</name>
    <dbReference type="NCBI Taxonomy" id="1387563"/>
    <lineage>
        <taxon>Eukaryota</taxon>
        <taxon>Fungi</taxon>
        <taxon>Dikarya</taxon>
        <taxon>Ascomycota</taxon>
        <taxon>Pezizomycotina</taxon>
        <taxon>Eurotiomycetes</taxon>
        <taxon>Eurotiomycetidae</taxon>
        <taxon>Onygenales</taxon>
        <taxon>Onygenaceae</taxon>
        <taxon>Ophidiomyces</taxon>
    </lineage>
</organism>
<accession>A0ACB8V574</accession>